<keyword evidence="8" id="KW-0406">Ion transport</keyword>
<dbReference type="InterPro" id="IPR045861">
    <property type="entry name" value="CorA_cytoplasmic_dom"/>
</dbReference>
<dbReference type="GO" id="GO:0015095">
    <property type="term" value="F:magnesium ion transmembrane transporter activity"/>
    <property type="evidence" value="ECO:0007669"/>
    <property type="project" value="UniProtKB-UniRule"/>
</dbReference>
<evidence type="ECO:0000256" key="6">
    <source>
        <dbReference type="ARBA" id="ARBA00022989"/>
    </source>
</evidence>
<accession>A0A1F7UMS5</accession>
<dbReference type="AlphaFoldDB" id="A0A1F7UMS5"/>
<keyword evidence="3 8" id="KW-0813">Transport</keyword>
<dbReference type="NCBIfam" id="TIGR00383">
    <property type="entry name" value="corA"/>
    <property type="match status" value="1"/>
</dbReference>
<dbReference type="GO" id="GO:0005886">
    <property type="term" value="C:plasma membrane"/>
    <property type="evidence" value="ECO:0007669"/>
    <property type="project" value="UniProtKB-SubCell"/>
</dbReference>
<dbReference type="STRING" id="1802397.A3J43_02700"/>
<comment type="function">
    <text evidence="8">Mediates influx of magnesium ions.</text>
</comment>
<dbReference type="Pfam" id="PF01544">
    <property type="entry name" value="CorA"/>
    <property type="match status" value="1"/>
</dbReference>
<evidence type="ECO:0000256" key="4">
    <source>
        <dbReference type="ARBA" id="ARBA00022475"/>
    </source>
</evidence>
<dbReference type="PANTHER" id="PTHR46494:SF1">
    <property type="entry name" value="CORA FAMILY METAL ION TRANSPORTER (EUROFUNG)"/>
    <property type="match status" value="1"/>
</dbReference>
<dbReference type="Proteomes" id="UP000176604">
    <property type="component" value="Unassembled WGS sequence"/>
</dbReference>
<evidence type="ECO:0000256" key="5">
    <source>
        <dbReference type="ARBA" id="ARBA00022692"/>
    </source>
</evidence>
<dbReference type="InterPro" id="IPR002523">
    <property type="entry name" value="MgTranspt_CorA/ZnTranspt_ZntB"/>
</dbReference>
<name>A0A1F7UMS5_9BACT</name>
<keyword evidence="7 8" id="KW-0472">Membrane</keyword>
<evidence type="ECO:0000313" key="10">
    <source>
        <dbReference type="Proteomes" id="UP000176604"/>
    </source>
</evidence>
<dbReference type="EMBL" id="MGEF01000004">
    <property type="protein sequence ID" value="OGL79593.1"/>
    <property type="molecule type" value="Genomic_DNA"/>
</dbReference>
<dbReference type="Gene3D" id="3.30.460.20">
    <property type="entry name" value="CorA soluble domain-like"/>
    <property type="match status" value="1"/>
</dbReference>
<dbReference type="PANTHER" id="PTHR46494">
    <property type="entry name" value="CORA FAMILY METAL ION TRANSPORTER (EUROFUNG)"/>
    <property type="match status" value="1"/>
</dbReference>
<dbReference type="Gene3D" id="1.20.58.340">
    <property type="entry name" value="Magnesium transport protein CorA, transmembrane region"/>
    <property type="match status" value="2"/>
</dbReference>
<evidence type="ECO:0000256" key="2">
    <source>
        <dbReference type="ARBA" id="ARBA00009765"/>
    </source>
</evidence>
<sequence>MITLITKEGEGLKEQKGVGMPELKALKAHEAYWVDFCEPTKEEAELLASFFHFHPLAISDCEEELHHPKAETYGDVLFLVFHEPRYGEKRFVTREAEFFLNSQFLVTYHKNKLPQCQVVREQLLKRPELFDRGTDFLLYLHLDEIIDTYFPVLDKLEERIDRLEDSIVMNPSKDTVNGIFALKREVLHLKKVIGPQREILNRFTRAEFPQVTKTSLVYFRDLYDHIYRIYDLSESFRDLLSGALDAYLSSLSNRMNEIMKVLTIITTILLPLSLIAGIYGMNFRYMPELSRPWGYPFVLLLMVLIAFGMVRFFKRKGWM</sequence>
<proteinExistence type="inferred from homology"/>
<dbReference type="SUPFAM" id="SSF143865">
    <property type="entry name" value="CorA soluble domain-like"/>
    <property type="match status" value="1"/>
</dbReference>
<dbReference type="SUPFAM" id="SSF144083">
    <property type="entry name" value="Magnesium transport protein CorA, transmembrane region"/>
    <property type="match status" value="1"/>
</dbReference>
<evidence type="ECO:0000256" key="1">
    <source>
        <dbReference type="ARBA" id="ARBA00004651"/>
    </source>
</evidence>
<protein>
    <recommendedName>
        <fullName evidence="8">Magnesium transport protein CorA</fullName>
    </recommendedName>
</protein>
<comment type="caution">
    <text evidence="9">The sequence shown here is derived from an EMBL/GenBank/DDBJ whole genome shotgun (WGS) entry which is preliminary data.</text>
</comment>
<keyword evidence="8" id="KW-0460">Magnesium</keyword>
<dbReference type="CDD" id="cd12822">
    <property type="entry name" value="TmCorA-like"/>
    <property type="match status" value="1"/>
</dbReference>
<dbReference type="InterPro" id="IPR004488">
    <property type="entry name" value="Mg/Co-transport_prot_CorA"/>
</dbReference>
<dbReference type="FunFam" id="1.20.58.340:FF:000012">
    <property type="entry name" value="Magnesium transport protein CorA"/>
    <property type="match status" value="1"/>
</dbReference>
<keyword evidence="6 8" id="KW-1133">Transmembrane helix</keyword>
<dbReference type="GO" id="GO:0050897">
    <property type="term" value="F:cobalt ion binding"/>
    <property type="evidence" value="ECO:0007669"/>
    <property type="project" value="TreeGrafter"/>
</dbReference>
<feature type="transmembrane region" description="Helical" evidence="8">
    <location>
        <begin position="293"/>
        <end position="313"/>
    </location>
</feature>
<evidence type="ECO:0000256" key="8">
    <source>
        <dbReference type="RuleBase" id="RU362010"/>
    </source>
</evidence>
<comment type="similarity">
    <text evidence="2 8">Belongs to the CorA metal ion transporter (MIT) (TC 1.A.35) family.</text>
</comment>
<dbReference type="InterPro" id="IPR045863">
    <property type="entry name" value="CorA_TM1_TM2"/>
</dbReference>
<keyword evidence="4 8" id="KW-1003">Cell membrane</keyword>
<dbReference type="GO" id="GO:0000287">
    <property type="term" value="F:magnesium ion binding"/>
    <property type="evidence" value="ECO:0007669"/>
    <property type="project" value="TreeGrafter"/>
</dbReference>
<evidence type="ECO:0000256" key="3">
    <source>
        <dbReference type="ARBA" id="ARBA00022448"/>
    </source>
</evidence>
<evidence type="ECO:0000256" key="7">
    <source>
        <dbReference type="ARBA" id="ARBA00023136"/>
    </source>
</evidence>
<dbReference type="GO" id="GO:0015087">
    <property type="term" value="F:cobalt ion transmembrane transporter activity"/>
    <property type="evidence" value="ECO:0007669"/>
    <property type="project" value="UniProtKB-UniRule"/>
</dbReference>
<comment type="subcellular location">
    <subcellularLocation>
        <location evidence="1">Cell membrane</location>
        <topology evidence="1">Multi-pass membrane protein</topology>
    </subcellularLocation>
    <subcellularLocation>
        <location evidence="8">Membrane</location>
        <topology evidence="8">Multi-pass membrane protein</topology>
    </subcellularLocation>
</comment>
<organism evidence="9 10">
    <name type="scientific">Candidatus Uhrbacteria bacterium RIFCSPHIGHO2_12_FULL_54_23</name>
    <dbReference type="NCBI Taxonomy" id="1802397"/>
    <lineage>
        <taxon>Bacteria</taxon>
        <taxon>Candidatus Uhriibacteriota</taxon>
    </lineage>
</organism>
<feature type="transmembrane region" description="Helical" evidence="8">
    <location>
        <begin position="261"/>
        <end position="281"/>
    </location>
</feature>
<evidence type="ECO:0000313" key="9">
    <source>
        <dbReference type="EMBL" id="OGL79593.1"/>
    </source>
</evidence>
<gene>
    <name evidence="8" type="primary">corA</name>
    <name evidence="9" type="ORF">A3J43_02700</name>
</gene>
<keyword evidence="5 8" id="KW-0812">Transmembrane</keyword>
<reference evidence="9 10" key="1">
    <citation type="journal article" date="2016" name="Nat. Commun.">
        <title>Thousands of microbial genomes shed light on interconnected biogeochemical processes in an aquifer system.</title>
        <authorList>
            <person name="Anantharaman K."/>
            <person name="Brown C.T."/>
            <person name="Hug L.A."/>
            <person name="Sharon I."/>
            <person name="Castelle C.J."/>
            <person name="Probst A.J."/>
            <person name="Thomas B.C."/>
            <person name="Singh A."/>
            <person name="Wilkins M.J."/>
            <person name="Karaoz U."/>
            <person name="Brodie E.L."/>
            <person name="Williams K.H."/>
            <person name="Hubbard S.S."/>
            <person name="Banfield J.F."/>
        </authorList>
    </citation>
    <scope>NUCLEOTIDE SEQUENCE [LARGE SCALE GENOMIC DNA]</scope>
</reference>